<keyword evidence="3" id="KW-0175">Coiled coil</keyword>
<dbReference type="SUPFAM" id="SSF52540">
    <property type="entry name" value="P-loop containing nucleoside triphosphate hydrolases"/>
    <property type="match status" value="2"/>
</dbReference>
<dbReference type="InterPro" id="IPR032524">
    <property type="entry name" value="ABC_tran_C"/>
</dbReference>
<comment type="caution">
    <text evidence="5">The sequence shown here is derived from an EMBL/GenBank/DDBJ whole genome shotgun (WGS) entry which is preliminary data.</text>
</comment>
<gene>
    <name evidence="5" type="ORF">HKD31_07975</name>
</gene>
<dbReference type="Pfam" id="PF16326">
    <property type="entry name" value="ABC_tran_CTD"/>
    <property type="match status" value="1"/>
</dbReference>
<dbReference type="PROSITE" id="PS50893">
    <property type="entry name" value="ABC_TRANSPORTER_2"/>
    <property type="match status" value="2"/>
</dbReference>
<feature type="domain" description="ABC transporter" evidence="4">
    <location>
        <begin position="283"/>
        <end position="503"/>
    </location>
</feature>
<evidence type="ECO:0000256" key="3">
    <source>
        <dbReference type="SAM" id="Coils"/>
    </source>
</evidence>
<dbReference type="Gene3D" id="1.10.287.380">
    <property type="entry name" value="Valyl-tRNA synthetase, C-terminal domain"/>
    <property type="match status" value="1"/>
</dbReference>
<evidence type="ECO:0000256" key="2">
    <source>
        <dbReference type="ARBA" id="ARBA00022840"/>
    </source>
</evidence>
<feature type="coiled-coil region" evidence="3">
    <location>
        <begin position="568"/>
        <end position="602"/>
    </location>
</feature>
<keyword evidence="2 5" id="KW-0067">ATP-binding</keyword>
<dbReference type="InterPro" id="IPR037118">
    <property type="entry name" value="Val-tRNA_synth_C_sf"/>
</dbReference>
<dbReference type="InterPro" id="IPR003439">
    <property type="entry name" value="ABC_transporter-like_ATP-bd"/>
</dbReference>
<dbReference type="CDD" id="cd03221">
    <property type="entry name" value="ABCF_EF-3"/>
    <property type="match status" value="2"/>
</dbReference>
<name>A0ABR9YLL7_9PROT</name>
<dbReference type="Pfam" id="PF00005">
    <property type="entry name" value="ABC_tran"/>
    <property type="match status" value="2"/>
</dbReference>
<proteinExistence type="predicted"/>
<reference evidence="6" key="1">
    <citation type="submission" date="2020-04" db="EMBL/GenBank/DDBJ databases">
        <title>Description of novel Gluconacetobacter.</title>
        <authorList>
            <person name="Sombolestani A."/>
        </authorList>
    </citation>
    <scope>NUCLEOTIDE SEQUENCE [LARGE SCALE GENOMIC DNA]</scope>
    <source>
        <strain evidence="6">R-71646</strain>
    </source>
</reference>
<dbReference type="Gene3D" id="3.40.50.300">
    <property type="entry name" value="P-loop containing nucleotide triphosphate hydrolases"/>
    <property type="match status" value="2"/>
</dbReference>
<evidence type="ECO:0000313" key="6">
    <source>
        <dbReference type="Proteomes" id="UP000644588"/>
    </source>
</evidence>
<keyword evidence="6" id="KW-1185">Reference proteome</keyword>
<dbReference type="PANTHER" id="PTHR42855">
    <property type="entry name" value="ABC TRANSPORTER ATP-BINDING SUBUNIT"/>
    <property type="match status" value="1"/>
</dbReference>
<sequence>MSAPILSLQNITYTLGGRPLLDGAELGVLPGERICLVGRNGSGKSTLLKIASGDIVADSGTRFVQPGIKVHYLAQEPDLSRYATTFDYASEGLDETETYRARSMLAELGMTGEESCQNLSGGEVRRCALARALAAEPDLLLLDEPTNHLDLPSITWLEKELSACRCAMIVISHDRRLLETLSRSVVWLENGVTRRLDQGFARYESWRDEVLEQQERDAHKLDRQIAREEDWMIYGVTARRKRNVRRVGELAALRAQRKELASRGKGTLRMAATDAESAGKITIAAEGVNWAYDDRAIVRDLDLRILRGDRLGLVGANGAGKTTLLRLLTGKMEPQSGTVKMGPSVSMVTLDQQRESLDPAKTLAETLAGGSGDMVQVGDEKRHVIGYMKDFLFRPEQARTPVGKLSGGERGRLALACALAKPSSLMVLDEPTNDLDLETLDLLQDMLADYAGTVLLVSHDRDFLDRVASSVLVSDGGGDWIEYAGGYSDMLIQRGDVPAGRETASSETEEIAPKSALKTDRKPKKLSYNDKRALDLLPKKMADLEKKIQSYRDVLADPGLYGRDAVRFEKTTQLLETAERDLTQSEEQWLELEMKKELLENQ</sequence>
<dbReference type="EMBL" id="JABCQF010000004">
    <property type="protein sequence ID" value="MBF0882690.1"/>
    <property type="molecule type" value="Genomic_DNA"/>
</dbReference>
<organism evidence="5 6">
    <name type="scientific">Gluconobacter potus</name>
    <dbReference type="NCBI Taxonomy" id="2724927"/>
    <lineage>
        <taxon>Bacteria</taxon>
        <taxon>Pseudomonadati</taxon>
        <taxon>Pseudomonadota</taxon>
        <taxon>Alphaproteobacteria</taxon>
        <taxon>Acetobacterales</taxon>
        <taxon>Acetobacteraceae</taxon>
        <taxon>Gluconobacter</taxon>
    </lineage>
</organism>
<evidence type="ECO:0000313" key="5">
    <source>
        <dbReference type="EMBL" id="MBF0882690.1"/>
    </source>
</evidence>
<protein>
    <submittedName>
        <fullName evidence="5">ATP-binding cassette domain-containing protein</fullName>
    </submittedName>
</protein>
<dbReference type="GO" id="GO:0005524">
    <property type="term" value="F:ATP binding"/>
    <property type="evidence" value="ECO:0007669"/>
    <property type="project" value="UniProtKB-KW"/>
</dbReference>
<dbReference type="SMART" id="SM00382">
    <property type="entry name" value="AAA"/>
    <property type="match status" value="2"/>
</dbReference>
<dbReference type="PANTHER" id="PTHR42855:SF1">
    <property type="entry name" value="ABC TRANSPORTER DOMAIN-CONTAINING PROTEIN"/>
    <property type="match status" value="1"/>
</dbReference>
<reference evidence="5 6" key="2">
    <citation type="submission" date="2020-11" db="EMBL/GenBank/DDBJ databases">
        <title>Description of novel Gluconobacter species.</title>
        <authorList>
            <person name="Cleenwerck I."/>
            <person name="Cnockaert M."/>
            <person name="Borremans W."/>
            <person name="Wieme A.D."/>
            <person name="De Vuyst L."/>
            <person name="Vandamme P."/>
        </authorList>
    </citation>
    <scope>NUCLEOTIDE SEQUENCE [LARGE SCALE GENOMIC DNA]</scope>
    <source>
        <strain evidence="5 6">R-71646</strain>
    </source>
</reference>
<dbReference type="InterPro" id="IPR051309">
    <property type="entry name" value="ABCF_ATPase"/>
</dbReference>
<evidence type="ECO:0000259" key="4">
    <source>
        <dbReference type="PROSITE" id="PS50893"/>
    </source>
</evidence>
<dbReference type="Proteomes" id="UP000644588">
    <property type="component" value="Unassembled WGS sequence"/>
</dbReference>
<dbReference type="InterPro" id="IPR003593">
    <property type="entry name" value="AAA+_ATPase"/>
</dbReference>
<dbReference type="RefSeq" id="WP_194264649.1">
    <property type="nucleotide sequence ID" value="NZ_JABCQF010000004.1"/>
</dbReference>
<dbReference type="InterPro" id="IPR027417">
    <property type="entry name" value="P-loop_NTPase"/>
</dbReference>
<accession>A0ABR9YLL7</accession>
<feature type="domain" description="ABC transporter" evidence="4">
    <location>
        <begin position="6"/>
        <end position="215"/>
    </location>
</feature>
<keyword evidence="1" id="KW-0547">Nucleotide-binding</keyword>
<evidence type="ECO:0000256" key="1">
    <source>
        <dbReference type="ARBA" id="ARBA00022741"/>
    </source>
</evidence>